<dbReference type="InterPro" id="IPR036837">
    <property type="entry name" value="Cation_efflux_CTD_sf"/>
</dbReference>
<evidence type="ECO:0000256" key="5">
    <source>
        <dbReference type="ARBA" id="ARBA00022833"/>
    </source>
</evidence>
<feature type="region of interest" description="Disordered" evidence="8">
    <location>
        <begin position="162"/>
        <end position="193"/>
    </location>
</feature>
<comment type="subcellular location">
    <subcellularLocation>
        <location evidence="1">Membrane</location>
        <topology evidence="1">Multi-pass membrane protein</topology>
    </subcellularLocation>
</comment>
<evidence type="ECO:0000256" key="9">
    <source>
        <dbReference type="SAM" id="Phobius"/>
    </source>
</evidence>
<dbReference type="NCBIfam" id="TIGR01297">
    <property type="entry name" value="CDF"/>
    <property type="match status" value="1"/>
</dbReference>
<dbReference type="InterPro" id="IPR002524">
    <property type="entry name" value="Cation_efflux"/>
</dbReference>
<comment type="caution">
    <text evidence="12">The sequence shown here is derived from an EMBL/GenBank/DDBJ whole genome shotgun (WGS) entry which is preliminary data.</text>
</comment>
<evidence type="ECO:0008006" key="14">
    <source>
        <dbReference type="Google" id="ProtNLM"/>
    </source>
</evidence>
<feature type="domain" description="Cation efflux protein cytoplasmic" evidence="11">
    <location>
        <begin position="270"/>
        <end position="341"/>
    </location>
</feature>
<evidence type="ECO:0000313" key="13">
    <source>
        <dbReference type="Proteomes" id="UP001152759"/>
    </source>
</evidence>
<dbReference type="InterPro" id="IPR027469">
    <property type="entry name" value="Cation_efflux_TMD_sf"/>
</dbReference>
<dbReference type="InterPro" id="IPR027470">
    <property type="entry name" value="Cation_efflux_CTD"/>
</dbReference>
<accession>A0AAI8Y3C2</accession>
<dbReference type="InterPro" id="IPR058533">
    <property type="entry name" value="Cation_efflux_TM"/>
</dbReference>
<dbReference type="GO" id="GO:0016020">
    <property type="term" value="C:membrane"/>
    <property type="evidence" value="ECO:0007669"/>
    <property type="project" value="UniProtKB-SubCell"/>
</dbReference>
<organism evidence="12 13">
    <name type="scientific">Bemisia tabaci</name>
    <name type="common">Sweetpotato whitefly</name>
    <name type="synonym">Aleurodes tabaci</name>
    <dbReference type="NCBI Taxonomy" id="7038"/>
    <lineage>
        <taxon>Eukaryota</taxon>
        <taxon>Metazoa</taxon>
        <taxon>Ecdysozoa</taxon>
        <taxon>Arthropoda</taxon>
        <taxon>Hexapoda</taxon>
        <taxon>Insecta</taxon>
        <taxon>Pterygota</taxon>
        <taxon>Neoptera</taxon>
        <taxon>Paraneoptera</taxon>
        <taxon>Hemiptera</taxon>
        <taxon>Sternorrhyncha</taxon>
        <taxon>Aleyrodoidea</taxon>
        <taxon>Aleyrodidae</taxon>
        <taxon>Aleyrodinae</taxon>
        <taxon>Bemisia</taxon>
    </lineage>
</organism>
<comment type="similarity">
    <text evidence="2">Belongs to the cation diffusion facilitator (CDF) transporter (TC 2.A.4) family. SLC30A subfamily.</text>
</comment>
<reference evidence="12" key="1">
    <citation type="submission" date="2021-12" db="EMBL/GenBank/DDBJ databases">
        <authorList>
            <person name="King R."/>
        </authorList>
    </citation>
    <scope>NUCLEOTIDE SEQUENCE</scope>
</reference>
<dbReference type="GO" id="GO:0010312">
    <property type="term" value="P:detoxification of zinc ion"/>
    <property type="evidence" value="ECO:0007669"/>
    <property type="project" value="TreeGrafter"/>
</dbReference>
<evidence type="ECO:0000256" key="7">
    <source>
        <dbReference type="ARBA" id="ARBA00023136"/>
    </source>
</evidence>
<dbReference type="Gene3D" id="1.20.1510.10">
    <property type="entry name" value="Cation efflux protein transmembrane domain"/>
    <property type="match status" value="1"/>
</dbReference>
<dbReference type="EMBL" id="CAKKNF020000006">
    <property type="protein sequence ID" value="CAH0746909.1"/>
    <property type="molecule type" value="Genomic_DNA"/>
</dbReference>
<keyword evidence="13" id="KW-1185">Reference proteome</keyword>
<gene>
    <name evidence="12" type="ORF">BEMITA_LOCUS63</name>
</gene>
<keyword evidence="5" id="KW-0862">Zinc</keyword>
<name>A0AAI8Y3C2_BEMTA</name>
<feature type="transmembrane region" description="Helical" evidence="9">
    <location>
        <begin position="204"/>
        <end position="227"/>
    </location>
</feature>
<dbReference type="KEGG" id="btab:109041960"/>
<dbReference type="SUPFAM" id="SSF161111">
    <property type="entry name" value="Cation efflux protein transmembrane domain-like"/>
    <property type="match status" value="1"/>
</dbReference>
<evidence type="ECO:0000259" key="11">
    <source>
        <dbReference type="Pfam" id="PF16916"/>
    </source>
</evidence>
<dbReference type="SUPFAM" id="SSF160240">
    <property type="entry name" value="Cation efflux protein cytoplasmic domain-like"/>
    <property type="match status" value="1"/>
</dbReference>
<evidence type="ECO:0000256" key="4">
    <source>
        <dbReference type="ARBA" id="ARBA00022692"/>
    </source>
</evidence>
<evidence type="ECO:0000256" key="1">
    <source>
        <dbReference type="ARBA" id="ARBA00004141"/>
    </source>
</evidence>
<dbReference type="GO" id="GO:0006882">
    <property type="term" value="P:intracellular zinc ion homeostasis"/>
    <property type="evidence" value="ECO:0007669"/>
    <property type="project" value="TreeGrafter"/>
</dbReference>
<feature type="transmembrane region" description="Helical" evidence="9">
    <location>
        <begin position="113"/>
        <end position="132"/>
    </location>
</feature>
<keyword evidence="4 9" id="KW-0812">Transmembrane</keyword>
<dbReference type="PANTHER" id="PTHR45820:SF4">
    <property type="entry name" value="ZINC TRANSPORTER 63C, ISOFORM F"/>
    <property type="match status" value="1"/>
</dbReference>
<dbReference type="AlphaFoldDB" id="A0AAI8Y3C2"/>
<evidence type="ECO:0000259" key="10">
    <source>
        <dbReference type="Pfam" id="PF01545"/>
    </source>
</evidence>
<keyword evidence="7 9" id="KW-0472">Membrane</keyword>
<evidence type="ECO:0000256" key="2">
    <source>
        <dbReference type="ARBA" id="ARBA00008873"/>
    </source>
</evidence>
<dbReference type="Pfam" id="PF01545">
    <property type="entry name" value="Cation_efflux"/>
    <property type="match status" value="1"/>
</dbReference>
<feature type="transmembrane region" description="Helical" evidence="9">
    <location>
        <begin position="12"/>
        <end position="31"/>
    </location>
</feature>
<evidence type="ECO:0000256" key="8">
    <source>
        <dbReference type="SAM" id="MobiDB-lite"/>
    </source>
</evidence>
<dbReference type="Pfam" id="PF16916">
    <property type="entry name" value="ZT_dimer"/>
    <property type="match status" value="1"/>
</dbReference>
<keyword evidence="6 9" id="KW-1133">Transmembrane helix</keyword>
<dbReference type="PANTHER" id="PTHR45820">
    <property type="entry name" value="FI23527P1"/>
    <property type="match status" value="1"/>
</dbReference>
<evidence type="ECO:0000256" key="6">
    <source>
        <dbReference type="ARBA" id="ARBA00022989"/>
    </source>
</evidence>
<feature type="transmembrane region" description="Helical" evidence="9">
    <location>
        <begin position="239"/>
        <end position="256"/>
    </location>
</feature>
<proteinExistence type="inferred from homology"/>
<dbReference type="GO" id="GO:0005385">
    <property type="term" value="F:zinc ion transmembrane transporter activity"/>
    <property type="evidence" value="ECO:0007669"/>
    <property type="project" value="TreeGrafter"/>
</dbReference>
<feature type="domain" description="Cation efflux protein transmembrane" evidence="10">
    <location>
        <begin position="12"/>
        <end position="264"/>
    </location>
</feature>
<evidence type="ECO:0000256" key="3">
    <source>
        <dbReference type="ARBA" id="ARBA00022448"/>
    </source>
</evidence>
<evidence type="ECO:0000313" key="12">
    <source>
        <dbReference type="EMBL" id="CAH0746909.1"/>
    </source>
</evidence>
<keyword evidence="3" id="KW-0813">Transport</keyword>
<sequence>MGRYSGKKCRLISMLWLTTVFFLVEIVVGYLTNSMSLVADSFHMLSDVAALVVAFLSVKMSPKKWSKNTFGWARAEVLGALVNAVFLVALCFSITVEACKRFIEIEDIHEPELIIIVGFLGLLVNAIGLLLFHQHGGGHGHSHGGLSRSHTRLTQLVSVGASTDDNENDSSFRPPHSHSHHQHSEKEEKYAASSSSESMNMRGVFLHVLADALGSVIVIISATVVWWTDWKYKYYIDPALSVVMVLLILQSVWPLLQESALILLQTVPTHIQVDAIERRLLDNVDGVLAVHEFHVWQLAGDRIIASAHIRCRNLSEYMKLAEKVKEFFHNEGIHSTTIQPEFVEIGPFSEDTVHSEAPTEDCVLDCPKTDKPCTLSTCCGPSKQGRDSPQLGEAPYLCRQRNTSNCVAAPSGGTSGGGGGGGLSDMERGALLGGVDNSHMEIGSVPLANSCAVSLSSSVDSCV</sequence>
<protein>
    <recommendedName>
        <fullName evidence="14">Zinc transporter 1</fullName>
    </recommendedName>
</protein>
<feature type="transmembrane region" description="Helical" evidence="9">
    <location>
        <begin position="77"/>
        <end position="98"/>
    </location>
</feature>
<dbReference type="Proteomes" id="UP001152759">
    <property type="component" value="Unassembled WGS sequence"/>
</dbReference>